<proteinExistence type="predicted"/>
<gene>
    <name evidence="7" type="ORF">P154DRAFT_483743</name>
</gene>
<accession>A0A6A5WWN9</accession>
<evidence type="ECO:0000256" key="3">
    <source>
        <dbReference type="ARBA" id="ARBA00022989"/>
    </source>
</evidence>
<organism evidence="7 8">
    <name type="scientific">Amniculicola lignicola CBS 123094</name>
    <dbReference type="NCBI Taxonomy" id="1392246"/>
    <lineage>
        <taxon>Eukaryota</taxon>
        <taxon>Fungi</taxon>
        <taxon>Dikarya</taxon>
        <taxon>Ascomycota</taxon>
        <taxon>Pezizomycotina</taxon>
        <taxon>Dothideomycetes</taxon>
        <taxon>Pleosporomycetidae</taxon>
        <taxon>Pleosporales</taxon>
        <taxon>Amniculicolaceae</taxon>
        <taxon>Amniculicola</taxon>
    </lineage>
</organism>
<sequence>MTRSRDEEENLLHFQPNETQPLLKPLEEQSWTPPRGFVWIELGIFANVFLYGFDGTITAATYAIISSEFDAANTASWLTTAYLVASTAFQPLYGRFSDIFGRRICFFVSTITFGAGCLGCGVAHNIVFMNCMRALTGFGGGGLMTMATIVNSDMIPFKRRGMYQALQNAMFGFGAICGASVGGTIADSIGWRWCFLLQVPVSMVALVLGYVVINNPVELHPTWKEIKTKVDFAGAFLLVTAISVQLVGLSLGGNELPWSNGWVISSLVGSLVLLAIFVWVEARTTAVPVIPLNQLRGRNPVAIQIANVSAGTAAYAYLFMLPLFFQVVLLDSATKAGARLAIPSLATPIGGLIAGIVMSRWGKLITLVRVGALFMTIGNGLVTSLSFYDSKWKYLVFIFPANLGQGIIYPAILFTSLASFDHADHAVSSSTVYLIRSLGSVWGVAITATIVQNTLNWRLPSALEGIADRDAVIENIRHSVTALRTLPPDIQLKARPVYYDGIRYSFGASTVIAGVAIVASMFAHNAGLRQTH</sequence>
<protein>
    <submittedName>
        <fullName evidence="7">MFS general substrate transporter</fullName>
    </submittedName>
</protein>
<feature type="transmembrane region" description="Helical" evidence="5">
    <location>
        <begin position="394"/>
        <end position="420"/>
    </location>
</feature>
<dbReference type="PANTHER" id="PTHR23501:SF81">
    <property type="entry name" value="VACUOLAR BASIC AMINO ACID TRANSPORTER 2"/>
    <property type="match status" value="1"/>
</dbReference>
<keyword evidence="2 5" id="KW-0812">Transmembrane</keyword>
<evidence type="ECO:0000256" key="2">
    <source>
        <dbReference type="ARBA" id="ARBA00022692"/>
    </source>
</evidence>
<dbReference type="EMBL" id="ML977564">
    <property type="protein sequence ID" value="KAF2005159.1"/>
    <property type="molecule type" value="Genomic_DNA"/>
</dbReference>
<evidence type="ECO:0000256" key="5">
    <source>
        <dbReference type="SAM" id="Phobius"/>
    </source>
</evidence>
<dbReference type="Gene3D" id="1.20.1250.20">
    <property type="entry name" value="MFS general substrate transporter like domains"/>
    <property type="match status" value="2"/>
</dbReference>
<dbReference type="Proteomes" id="UP000799779">
    <property type="component" value="Unassembled WGS sequence"/>
</dbReference>
<evidence type="ECO:0000259" key="6">
    <source>
        <dbReference type="PROSITE" id="PS50850"/>
    </source>
</evidence>
<evidence type="ECO:0000313" key="8">
    <source>
        <dbReference type="Proteomes" id="UP000799779"/>
    </source>
</evidence>
<dbReference type="Pfam" id="PF07690">
    <property type="entry name" value="MFS_1"/>
    <property type="match status" value="1"/>
</dbReference>
<keyword evidence="3 5" id="KW-1133">Transmembrane helix</keyword>
<dbReference type="AlphaFoldDB" id="A0A6A5WWN9"/>
<feature type="transmembrane region" description="Helical" evidence="5">
    <location>
        <begin position="340"/>
        <end position="358"/>
    </location>
</feature>
<dbReference type="GO" id="GO:0015174">
    <property type="term" value="F:basic amino acid transmembrane transporter activity"/>
    <property type="evidence" value="ECO:0007669"/>
    <property type="project" value="TreeGrafter"/>
</dbReference>
<feature type="transmembrane region" description="Helical" evidence="5">
    <location>
        <begin position="44"/>
        <end position="65"/>
    </location>
</feature>
<dbReference type="OrthoDB" id="6770063at2759"/>
<keyword evidence="4 5" id="KW-0472">Membrane</keyword>
<name>A0A6A5WWN9_9PLEO</name>
<feature type="transmembrane region" description="Helical" evidence="5">
    <location>
        <begin position="259"/>
        <end position="280"/>
    </location>
</feature>
<dbReference type="InterPro" id="IPR011701">
    <property type="entry name" value="MFS"/>
</dbReference>
<dbReference type="FunFam" id="1.20.1250.20:FF:000670">
    <property type="entry name" value="MFS general substrate transporter"/>
    <property type="match status" value="1"/>
</dbReference>
<dbReference type="GO" id="GO:0000329">
    <property type="term" value="C:fungal-type vacuole membrane"/>
    <property type="evidence" value="ECO:0007669"/>
    <property type="project" value="TreeGrafter"/>
</dbReference>
<evidence type="ECO:0000313" key="7">
    <source>
        <dbReference type="EMBL" id="KAF2005159.1"/>
    </source>
</evidence>
<comment type="subcellular location">
    <subcellularLocation>
        <location evidence="1">Membrane</location>
        <topology evidence="1">Multi-pass membrane protein</topology>
    </subcellularLocation>
</comment>
<feature type="transmembrane region" description="Helical" evidence="5">
    <location>
        <begin position="104"/>
        <end position="128"/>
    </location>
</feature>
<feature type="domain" description="Major facilitator superfamily (MFS) profile" evidence="6">
    <location>
        <begin position="40"/>
        <end position="531"/>
    </location>
</feature>
<feature type="transmembrane region" description="Helical" evidence="5">
    <location>
        <begin position="301"/>
        <end position="320"/>
    </location>
</feature>
<evidence type="ECO:0000256" key="4">
    <source>
        <dbReference type="ARBA" id="ARBA00023136"/>
    </source>
</evidence>
<dbReference type="InterPro" id="IPR036259">
    <property type="entry name" value="MFS_trans_sf"/>
</dbReference>
<feature type="transmembrane region" description="Helical" evidence="5">
    <location>
        <begin position="195"/>
        <end position="213"/>
    </location>
</feature>
<dbReference type="SUPFAM" id="SSF103473">
    <property type="entry name" value="MFS general substrate transporter"/>
    <property type="match status" value="1"/>
</dbReference>
<dbReference type="PANTHER" id="PTHR23501">
    <property type="entry name" value="MAJOR FACILITATOR SUPERFAMILY"/>
    <property type="match status" value="1"/>
</dbReference>
<feature type="transmembrane region" description="Helical" evidence="5">
    <location>
        <begin position="134"/>
        <end position="157"/>
    </location>
</feature>
<feature type="transmembrane region" description="Helical" evidence="5">
    <location>
        <begin position="370"/>
        <end position="388"/>
    </location>
</feature>
<keyword evidence="8" id="KW-1185">Reference proteome</keyword>
<feature type="transmembrane region" description="Helical" evidence="5">
    <location>
        <begin position="169"/>
        <end position="189"/>
    </location>
</feature>
<feature type="transmembrane region" description="Helical" evidence="5">
    <location>
        <begin position="71"/>
        <end position="92"/>
    </location>
</feature>
<dbReference type="InterPro" id="IPR020846">
    <property type="entry name" value="MFS_dom"/>
</dbReference>
<feature type="transmembrane region" description="Helical" evidence="5">
    <location>
        <begin position="432"/>
        <end position="451"/>
    </location>
</feature>
<dbReference type="CDD" id="cd17502">
    <property type="entry name" value="MFS_Azr1_MDR_like"/>
    <property type="match status" value="1"/>
</dbReference>
<evidence type="ECO:0000256" key="1">
    <source>
        <dbReference type="ARBA" id="ARBA00004141"/>
    </source>
</evidence>
<reference evidence="7" key="1">
    <citation type="journal article" date="2020" name="Stud. Mycol.">
        <title>101 Dothideomycetes genomes: a test case for predicting lifestyles and emergence of pathogens.</title>
        <authorList>
            <person name="Haridas S."/>
            <person name="Albert R."/>
            <person name="Binder M."/>
            <person name="Bloem J."/>
            <person name="Labutti K."/>
            <person name="Salamov A."/>
            <person name="Andreopoulos B."/>
            <person name="Baker S."/>
            <person name="Barry K."/>
            <person name="Bills G."/>
            <person name="Bluhm B."/>
            <person name="Cannon C."/>
            <person name="Castanera R."/>
            <person name="Culley D."/>
            <person name="Daum C."/>
            <person name="Ezra D."/>
            <person name="Gonzalez J."/>
            <person name="Henrissat B."/>
            <person name="Kuo A."/>
            <person name="Liang C."/>
            <person name="Lipzen A."/>
            <person name="Lutzoni F."/>
            <person name="Magnuson J."/>
            <person name="Mondo S."/>
            <person name="Nolan M."/>
            <person name="Ohm R."/>
            <person name="Pangilinan J."/>
            <person name="Park H.-J."/>
            <person name="Ramirez L."/>
            <person name="Alfaro M."/>
            <person name="Sun H."/>
            <person name="Tritt A."/>
            <person name="Yoshinaga Y."/>
            <person name="Zwiers L.-H."/>
            <person name="Turgeon B."/>
            <person name="Goodwin S."/>
            <person name="Spatafora J."/>
            <person name="Crous P."/>
            <person name="Grigoriev I."/>
        </authorList>
    </citation>
    <scope>NUCLEOTIDE SEQUENCE</scope>
    <source>
        <strain evidence="7">CBS 123094</strain>
    </source>
</reference>
<feature type="transmembrane region" description="Helical" evidence="5">
    <location>
        <begin position="502"/>
        <end position="523"/>
    </location>
</feature>
<feature type="transmembrane region" description="Helical" evidence="5">
    <location>
        <begin position="234"/>
        <end position="253"/>
    </location>
</feature>
<dbReference type="PROSITE" id="PS50850">
    <property type="entry name" value="MFS"/>
    <property type="match status" value="1"/>
</dbReference>